<evidence type="ECO:0000256" key="3">
    <source>
        <dbReference type="ARBA" id="ARBA00013025"/>
    </source>
</evidence>
<comment type="cofactor">
    <cofactor evidence="1">
        <name>Mg(2+)</name>
        <dbReference type="ChEBI" id="CHEBI:18420"/>
    </cofactor>
</comment>
<accession>A0A3B0SMJ0</accession>
<dbReference type="InterPro" id="IPR018109">
    <property type="entry name" value="Folylpolyglutamate_synth_CS"/>
</dbReference>
<dbReference type="Gene3D" id="3.90.190.20">
    <property type="entry name" value="Mur ligase, C-terminal domain"/>
    <property type="match status" value="1"/>
</dbReference>
<evidence type="ECO:0000256" key="7">
    <source>
        <dbReference type="ARBA" id="ARBA00022840"/>
    </source>
</evidence>
<evidence type="ECO:0000256" key="5">
    <source>
        <dbReference type="ARBA" id="ARBA00022723"/>
    </source>
</evidence>
<dbReference type="NCBIfam" id="TIGR01499">
    <property type="entry name" value="folC"/>
    <property type="match status" value="1"/>
</dbReference>
<dbReference type="InterPro" id="IPR001645">
    <property type="entry name" value="Folylpolyglutamate_synth"/>
</dbReference>
<dbReference type="Gene3D" id="3.40.1190.10">
    <property type="entry name" value="Mur-like, catalytic domain"/>
    <property type="match status" value="1"/>
</dbReference>
<evidence type="ECO:0000259" key="10">
    <source>
        <dbReference type="Pfam" id="PF08245"/>
    </source>
</evidence>
<dbReference type="PROSITE" id="PS01012">
    <property type="entry name" value="FOLYLPOLYGLU_SYNT_2"/>
    <property type="match status" value="1"/>
</dbReference>
<evidence type="ECO:0000256" key="1">
    <source>
        <dbReference type="ARBA" id="ARBA00001946"/>
    </source>
</evidence>
<dbReference type="SUPFAM" id="SSF53623">
    <property type="entry name" value="MurD-like peptide ligases, catalytic domain"/>
    <property type="match status" value="1"/>
</dbReference>
<keyword evidence="8" id="KW-0460">Magnesium</keyword>
<dbReference type="GO" id="GO:0005737">
    <property type="term" value="C:cytoplasm"/>
    <property type="evidence" value="ECO:0007669"/>
    <property type="project" value="TreeGrafter"/>
</dbReference>
<dbReference type="EMBL" id="UOEC01000195">
    <property type="protein sequence ID" value="VAW02217.1"/>
    <property type="molecule type" value="Genomic_DNA"/>
</dbReference>
<sequence>MAVVDAILQRLLQLHPKVIDLTLQRLERLLKKLDHPERKLPPVIHVAGTNGKGSTIAFMKAMLEAAGLAVHIYSSPHLVTFNERIYLGSKGLIGNEELSELLEECERVNGSSPITFFEITTAAAFLAFSRHPADYVLLETGLGGRLDATNVIEKPAACAITPIDLDHQQYLGETITEIAGEKAGILKTGVPATIALQLDEVREVFEKIGAEKKVPLSFANQDWQAYEQHGRLVFQNENELLDLPMPGLIGQHQIVNAGTAIATLQSLGDSRVTAKHFEMGLSNVQWPARLQKLEPGELHEWAPAGSEIWLDGGHNPAAGQALAIGLAGLNDRSPRPLVLIIGMLNTKDPIGYFEAFEDMAHVVFTVSIPNEENALSAEVLTNIALQANLDAYPQNSVKEALNSAAEFCNAPRILIGGSLYLAGNVLAEHRGQEVGLITGTRKI</sequence>
<dbReference type="PANTHER" id="PTHR11136">
    <property type="entry name" value="FOLYLPOLYGLUTAMATE SYNTHASE-RELATED"/>
    <property type="match status" value="1"/>
</dbReference>
<keyword evidence="6" id="KW-0547">Nucleotide-binding</keyword>
<dbReference type="FunFam" id="3.40.1190.10:FF:000011">
    <property type="entry name" value="Folylpolyglutamate synthase/dihydrofolate synthase"/>
    <property type="match status" value="1"/>
</dbReference>
<comment type="catalytic activity">
    <reaction evidence="9">
        <text>(6S)-5,6,7,8-tetrahydrofolyl-(gamma-L-Glu)(n) + L-glutamate + ATP = (6S)-5,6,7,8-tetrahydrofolyl-(gamma-L-Glu)(n+1) + ADP + phosphate + H(+)</text>
        <dbReference type="Rhea" id="RHEA:10580"/>
        <dbReference type="Rhea" id="RHEA-COMP:14738"/>
        <dbReference type="Rhea" id="RHEA-COMP:14740"/>
        <dbReference type="ChEBI" id="CHEBI:15378"/>
        <dbReference type="ChEBI" id="CHEBI:29985"/>
        <dbReference type="ChEBI" id="CHEBI:30616"/>
        <dbReference type="ChEBI" id="CHEBI:43474"/>
        <dbReference type="ChEBI" id="CHEBI:141005"/>
        <dbReference type="ChEBI" id="CHEBI:456216"/>
        <dbReference type="EC" id="6.3.2.17"/>
    </reaction>
</comment>
<reference evidence="11" key="1">
    <citation type="submission" date="2018-06" db="EMBL/GenBank/DDBJ databases">
        <authorList>
            <person name="Zhirakovskaya E."/>
        </authorList>
    </citation>
    <scope>NUCLEOTIDE SEQUENCE</scope>
</reference>
<dbReference type="InterPro" id="IPR036615">
    <property type="entry name" value="Mur_ligase_C_dom_sf"/>
</dbReference>
<protein>
    <recommendedName>
        <fullName evidence="3">tetrahydrofolate synthase</fullName>
        <ecNumber evidence="3">6.3.2.17</ecNumber>
    </recommendedName>
</protein>
<dbReference type="GO" id="GO:0005524">
    <property type="term" value="F:ATP binding"/>
    <property type="evidence" value="ECO:0007669"/>
    <property type="project" value="UniProtKB-KW"/>
</dbReference>
<dbReference type="SUPFAM" id="SSF53244">
    <property type="entry name" value="MurD-like peptide ligases, peptide-binding domain"/>
    <property type="match status" value="1"/>
</dbReference>
<dbReference type="GO" id="GO:0004326">
    <property type="term" value="F:tetrahydrofolylpolyglutamate synthase activity"/>
    <property type="evidence" value="ECO:0007669"/>
    <property type="project" value="UniProtKB-EC"/>
</dbReference>
<proteinExistence type="inferred from homology"/>
<name>A0A3B0SMJ0_9ZZZZ</name>
<evidence type="ECO:0000256" key="9">
    <source>
        <dbReference type="ARBA" id="ARBA00047493"/>
    </source>
</evidence>
<comment type="similarity">
    <text evidence="2">Belongs to the folylpolyglutamate synthase family.</text>
</comment>
<keyword evidence="7" id="KW-0067">ATP-binding</keyword>
<keyword evidence="5" id="KW-0479">Metal-binding</keyword>
<evidence type="ECO:0000256" key="8">
    <source>
        <dbReference type="ARBA" id="ARBA00022842"/>
    </source>
</evidence>
<feature type="domain" description="Mur ligase central" evidence="10">
    <location>
        <begin position="46"/>
        <end position="263"/>
    </location>
</feature>
<evidence type="ECO:0000256" key="6">
    <source>
        <dbReference type="ARBA" id="ARBA00022741"/>
    </source>
</evidence>
<dbReference type="GO" id="GO:0008841">
    <property type="term" value="F:dihydrofolate synthase activity"/>
    <property type="evidence" value="ECO:0007669"/>
    <property type="project" value="TreeGrafter"/>
</dbReference>
<evidence type="ECO:0000256" key="4">
    <source>
        <dbReference type="ARBA" id="ARBA00022598"/>
    </source>
</evidence>
<dbReference type="InterPro" id="IPR013221">
    <property type="entry name" value="Mur_ligase_cen"/>
</dbReference>
<evidence type="ECO:0000313" key="11">
    <source>
        <dbReference type="EMBL" id="VAW02217.1"/>
    </source>
</evidence>
<evidence type="ECO:0000256" key="2">
    <source>
        <dbReference type="ARBA" id="ARBA00008276"/>
    </source>
</evidence>
<dbReference type="GO" id="GO:0046872">
    <property type="term" value="F:metal ion binding"/>
    <property type="evidence" value="ECO:0007669"/>
    <property type="project" value="UniProtKB-KW"/>
</dbReference>
<keyword evidence="4 11" id="KW-0436">Ligase</keyword>
<dbReference type="PIRSF" id="PIRSF001563">
    <property type="entry name" value="Folylpolyglu_synth"/>
    <property type="match status" value="1"/>
</dbReference>
<organism evidence="11">
    <name type="scientific">hydrothermal vent metagenome</name>
    <dbReference type="NCBI Taxonomy" id="652676"/>
    <lineage>
        <taxon>unclassified sequences</taxon>
        <taxon>metagenomes</taxon>
        <taxon>ecological metagenomes</taxon>
    </lineage>
</organism>
<dbReference type="InterPro" id="IPR036565">
    <property type="entry name" value="Mur-like_cat_sf"/>
</dbReference>
<dbReference type="Pfam" id="PF08245">
    <property type="entry name" value="Mur_ligase_M"/>
    <property type="match status" value="1"/>
</dbReference>
<dbReference type="EC" id="6.3.2.17" evidence="3"/>
<dbReference type="AlphaFoldDB" id="A0A3B0SMJ0"/>
<dbReference type="PANTHER" id="PTHR11136:SF0">
    <property type="entry name" value="DIHYDROFOLATE SYNTHETASE-RELATED"/>
    <property type="match status" value="1"/>
</dbReference>
<gene>
    <name evidence="11" type="ORF">MNBD_ALPHA08-1171</name>
</gene>